<comment type="caution">
    <text evidence="2">The sequence shown here is derived from an EMBL/GenBank/DDBJ whole genome shotgun (WGS) entry which is preliminary data.</text>
</comment>
<gene>
    <name evidence="2" type="ORF">TeGR_g3637</name>
</gene>
<proteinExistence type="predicted"/>
<dbReference type="EMBL" id="BRYB01006839">
    <property type="protein sequence ID" value="GMI57835.1"/>
    <property type="molecule type" value="Genomic_DNA"/>
</dbReference>
<evidence type="ECO:0000313" key="3">
    <source>
        <dbReference type="Proteomes" id="UP001165060"/>
    </source>
</evidence>
<keyword evidence="1" id="KW-0472">Membrane</keyword>
<accession>A0ABQ6NEN1</accession>
<keyword evidence="1" id="KW-1133">Transmembrane helix</keyword>
<protein>
    <submittedName>
        <fullName evidence="2">Uncharacterized protein</fullName>
    </submittedName>
</protein>
<evidence type="ECO:0000256" key="1">
    <source>
        <dbReference type="SAM" id="Phobius"/>
    </source>
</evidence>
<keyword evidence="1" id="KW-0812">Transmembrane</keyword>
<evidence type="ECO:0000313" key="2">
    <source>
        <dbReference type="EMBL" id="GMI57835.1"/>
    </source>
</evidence>
<name>A0ABQ6NEN1_9STRA</name>
<keyword evidence="3" id="KW-1185">Reference proteome</keyword>
<feature type="transmembrane region" description="Helical" evidence="1">
    <location>
        <begin position="7"/>
        <end position="27"/>
    </location>
</feature>
<feature type="non-terminal residue" evidence="2">
    <location>
        <position position="422"/>
    </location>
</feature>
<feature type="transmembrane region" description="Helical" evidence="1">
    <location>
        <begin position="39"/>
        <end position="58"/>
    </location>
</feature>
<sequence length="422" mass="45484">MAPKGPLIRAAGCAIMAIISPIAYINAVRFLDDLNGRRPDLLLCALLIAEGLIFYLMLRGKGDDRGANWMCIAIPALTVCLKMALNSEISYPDVAAPLNQTNATEVIQLELLPLPVAPTVPPTSTCRWHEEPDIWPLDLSSYNSSSSPPPSLLPSSTLRSSVCTADMDETKWNKMVSTIGNLDMIAVAAGVDPHEWDGPACKAAIIDAARRATTPYCSSDCTPLGVCDTDCRSVADVCGRMVEYDVLQNIMENGAYVAIMTSMLGNDLAPCFNDVLVWVTGNGDASKICDSASYPFSHMSFGATPSEDCLPVSTDPNSFLRNSSSSSGNCSLSRWDNYGADFDNVTALNDERAAYNEALVLNATNATAAEEIVDESRPRFPSWREPAIVLIPAIMFVLLWVGDRLSIKKKKSDSDNLAAVTP</sequence>
<dbReference type="Proteomes" id="UP001165060">
    <property type="component" value="Unassembled WGS sequence"/>
</dbReference>
<reference evidence="2 3" key="1">
    <citation type="journal article" date="2023" name="Commun. Biol.">
        <title>Genome analysis of Parmales, the sister group of diatoms, reveals the evolutionary specialization of diatoms from phago-mixotrophs to photoautotrophs.</title>
        <authorList>
            <person name="Ban H."/>
            <person name="Sato S."/>
            <person name="Yoshikawa S."/>
            <person name="Yamada K."/>
            <person name="Nakamura Y."/>
            <person name="Ichinomiya M."/>
            <person name="Sato N."/>
            <person name="Blanc-Mathieu R."/>
            <person name="Endo H."/>
            <person name="Kuwata A."/>
            <person name="Ogata H."/>
        </authorList>
    </citation>
    <scope>NUCLEOTIDE SEQUENCE [LARGE SCALE GENOMIC DNA]</scope>
</reference>
<organism evidence="2 3">
    <name type="scientific">Tetraparma gracilis</name>
    <dbReference type="NCBI Taxonomy" id="2962635"/>
    <lineage>
        <taxon>Eukaryota</taxon>
        <taxon>Sar</taxon>
        <taxon>Stramenopiles</taxon>
        <taxon>Ochrophyta</taxon>
        <taxon>Bolidophyceae</taxon>
        <taxon>Parmales</taxon>
        <taxon>Triparmaceae</taxon>
        <taxon>Tetraparma</taxon>
    </lineage>
</organism>